<dbReference type="Proteomes" id="UP000765509">
    <property type="component" value="Unassembled WGS sequence"/>
</dbReference>
<organism evidence="2 3">
    <name type="scientific">Austropuccinia psidii MF-1</name>
    <dbReference type="NCBI Taxonomy" id="1389203"/>
    <lineage>
        <taxon>Eukaryota</taxon>
        <taxon>Fungi</taxon>
        <taxon>Dikarya</taxon>
        <taxon>Basidiomycota</taxon>
        <taxon>Pucciniomycotina</taxon>
        <taxon>Pucciniomycetes</taxon>
        <taxon>Pucciniales</taxon>
        <taxon>Sphaerophragmiaceae</taxon>
        <taxon>Austropuccinia</taxon>
    </lineage>
</organism>
<protein>
    <recommendedName>
        <fullName evidence="1">Reverse transcriptase Ty1/copia-type domain-containing protein</fullName>
    </recommendedName>
</protein>
<evidence type="ECO:0000313" key="2">
    <source>
        <dbReference type="EMBL" id="MBW0464876.1"/>
    </source>
</evidence>
<evidence type="ECO:0000259" key="1">
    <source>
        <dbReference type="Pfam" id="PF07727"/>
    </source>
</evidence>
<sequence>MKKALYGLKKARRYWWIHLKEILQEIGFKENENDQSTYVYKHGEDYAMLWIHVENGVLVTRNDTIMERLKLKLTARLKLIWDKDINSIVGIEINREGTGFILKQPGLIKKLIKATDNHLTASKPLSDIKLKSSPASQIKHKYLLAIARFAINTKHDHWKALKNLVDYISTTKHKALQVGVDNARRSMDVYIDANWGGEGSRSQNGFRIVLYGTMVAWNSKMQSCIAI</sequence>
<dbReference type="AlphaFoldDB" id="A0A9Q3GF59"/>
<dbReference type="Pfam" id="PF07727">
    <property type="entry name" value="RVT_2"/>
    <property type="match status" value="1"/>
</dbReference>
<comment type="caution">
    <text evidence="2">The sequence shown here is derived from an EMBL/GenBank/DDBJ whole genome shotgun (WGS) entry which is preliminary data.</text>
</comment>
<feature type="domain" description="Reverse transcriptase Ty1/copia-type" evidence="1">
    <location>
        <begin position="2"/>
        <end position="116"/>
    </location>
</feature>
<dbReference type="EMBL" id="AVOT02000904">
    <property type="protein sequence ID" value="MBW0464876.1"/>
    <property type="molecule type" value="Genomic_DNA"/>
</dbReference>
<accession>A0A9Q3GF59</accession>
<proteinExistence type="predicted"/>
<dbReference type="InterPro" id="IPR013103">
    <property type="entry name" value="RVT_2"/>
</dbReference>
<gene>
    <name evidence="2" type="ORF">O181_004591</name>
</gene>
<keyword evidence="3" id="KW-1185">Reference proteome</keyword>
<name>A0A9Q3GF59_9BASI</name>
<evidence type="ECO:0000313" key="3">
    <source>
        <dbReference type="Proteomes" id="UP000765509"/>
    </source>
</evidence>
<reference evidence="2" key="1">
    <citation type="submission" date="2021-03" db="EMBL/GenBank/DDBJ databases">
        <title>Draft genome sequence of rust myrtle Austropuccinia psidii MF-1, a brazilian biotype.</title>
        <authorList>
            <person name="Quecine M.C."/>
            <person name="Pachon D.M.R."/>
            <person name="Bonatelli M.L."/>
            <person name="Correr F.H."/>
            <person name="Franceschini L.M."/>
            <person name="Leite T.F."/>
            <person name="Margarido G.R.A."/>
            <person name="Almeida C.A."/>
            <person name="Ferrarezi J.A."/>
            <person name="Labate C.A."/>
        </authorList>
    </citation>
    <scope>NUCLEOTIDE SEQUENCE</scope>
    <source>
        <strain evidence="2">MF-1</strain>
    </source>
</reference>